<evidence type="ECO:0000313" key="1">
    <source>
        <dbReference type="EMBL" id="AIF12981.1"/>
    </source>
</evidence>
<sequence length="109" mass="12461">MSDWIDCENCGDQFEIRVFQRSHGYCSRCRKRMKPLDLELLCAAEGAVAGYGDGRVSRGDLQEIMAIIRGTGWFNPVEKATLDLIHRNYRFTSAAEQLYRTELGNWPKG</sequence>
<name>A0A075H8Y7_9EURY</name>
<proteinExistence type="predicted"/>
<organism evidence="1">
    <name type="scientific">uncultured marine group II/III euryarchaeote KM3_59_B11</name>
    <dbReference type="NCBI Taxonomy" id="1456466"/>
    <lineage>
        <taxon>Archaea</taxon>
        <taxon>Methanobacteriati</taxon>
        <taxon>Methanobacteriota</taxon>
        <taxon>environmental samples</taxon>
    </lineage>
</organism>
<dbReference type="EMBL" id="KF900960">
    <property type="protein sequence ID" value="AIF12981.1"/>
    <property type="molecule type" value="Genomic_DNA"/>
</dbReference>
<dbReference type="AlphaFoldDB" id="A0A075H8Y7"/>
<accession>A0A075H8Y7</accession>
<protein>
    <submittedName>
        <fullName evidence="1">Uncharacterized protein</fullName>
    </submittedName>
</protein>
<reference evidence="1" key="1">
    <citation type="journal article" date="2014" name="Genome Biol. Evol.">
        <title>Pangenome evidence for extensive interdomain horizontal transfer affecting lineage core and shell genes in uncultured planktonic thaumarchaeota and euryarchaeota.</title>
        <authorList>
            <person name="Deschamps P."/>
            <person name="Zivanovic Y."/>
            <person name="Moreira D."/>
            <person name="Rodriguez-Valera F."/>
            <person name="Lopez-Garcia P."/>
        </authorList>
    </citation>
    <scope>NUCLEOTIDE SEQUENCE</scope>
</reference>